<dbReference type="PANTHER" id="PTHR33121:SF15">
    <property type="entry name" value="BLUE LIGHT- AND TEMPERATURE-REGULATED ANTIREPRESSOR BLUF"/>
    <property type="match status" value="1"/>
</dbReference>
<proteinExistence type="predicted"/>
<dbReference type="InterPro" id="IPR050706">
    <property type="entry name" value="Cyclic-di-GMP_PDE-like"/>
</dbReference>
<gene>
    <name evidence="2" type="ORF">GCM10009304_27460</name>
</gene>
<dbReference type="InterPro" id="IPR035919">
    <property type="entry name" value="EAL_sf"/>
</dbReference>
<comment type="caution">
    <text evidence="2">The sequence shown here is derived from an EMBL/GenBank/DDBJ whole genome shotgun (WGS) entry which is preliminary data.</text>
</comment>
<dbReference type="AlphaFoldDB" id="A0A917UZB4"/>
<organism evidence="2 3">
    <name type="scientific">Pseudomonas matsuisoli</name>
    <dbReference type="NCBI Taxonomy" id="1515666"/>
    <lineage>
        <taxon>Bacteria</taxon>
        <taxon>Pseudomonadati</taxon>
        <taxon>Pseudomonadota</taxon>
        <taxon>Gammaproteobacteria</taxon>
        <taxon>Pseudomonadales</taxon>
        <taxon>Pseudomonadaceae</taxon>
        <taxon>Pseudomonas</taxon>
    </lineage>
</organism>
<evidence type="ECO:0000313" key="3">
    <source>
        <dbReference type="Proteomes" id="UP000635983"/>
    </source>
</evidence>
<dbReference type="EMBL" id="BMPO01000006">
    <property type="protein sequence ID" value="GGK00167.1"/>
    <property type="molecule type" value="Genomic_DNA"/>
</dbReference>
<protein>
    <submittedName>
        <fullName evidence="2">Diguanylate phosphodiesterase</fullName>
    </submittedName>
</protein>
<dbReference type="Gene3D" id="3.20.20.450">
    <property type="entry name" value="EAL domain"/>
    <property type="match status" value="1"/>
</dbReference>
<reference evidence="2" key="2">
    <citation type="submission" date="2020-09" db="EMBL/GenBank/DDBJ databases">
        <authorList>
            <person name="Sun Q."/>
            <person name="Ohkuma M."/>
        </authorList>
    </citation>
    <scope>NUCLEOTIDE SEQUENCE</scope>
    <source>
        <strain evidence="2">JCM 30078</strain>
    </source>
</reference>
<keyword evidence="3" id="KW-1185">Reference proteome</keyword>
<dbReference type="SMART" id="SM00052">
    <property type="entry name" value="EAL"/>
    <property type="match status" value="1"/>
</dbReference>
<evidence type="ECO:0000259" key="1">
    <source>
        <dbReference type="PROSITE" id="PS50883"/>
    </source>
</evidence>
<dbReference type="Proteomes" id="UP000635983">
    <property type="component" value="Unassembled WGS sequence"/>
</dbReference>
<dbReference type="InterPro" id="IPR001633">
    <property type="entry name" value="EAL_dom"/>
</dbReference>
<name>A0A917UZB4_9PSED</name>
<sequence length="255" mass="28296">MNTPLHALPSCAHCRDGAPLDFAISMAFQPIIDIQSGSVFAHEALVRGTAGEGAGTVLARVDEANRYAFDQACRMTALTKASPLNLPGMLSINFMPNAVYKAETCIRATFETARKLNFPLDRVIFEVTEQEDILDLPHLVDILRAYRKMGFLTAIDDFGAGYAHLNLLADFQPNLIKLDMHLIRGIDADRVRQVIVESTLQACRRLNIRVIAEGVETADEYVTLREMGVRLFQGYLFAKPAFEALPAISWPNDLN</sequence>
<evidence type="ECO:0000313" key="2">
    <source>
        <dbReference type="EMBL" id="GGK00167.1"/>
    </source>
</evidence>
<reference evidence="2" key="1">
    <citation type="journal article" date="2014" name="Int. J. Syst. Evol. Microbiol.">
        <title>Complete genome sequence of Corynebacterium casei LMG S-19264T (=DSM 44701T), isolated from a smear-ripened cheese.</title>
        <authorList>
            <consortium name="US DOE Joint Genome Institute (JGI-PGF)"/>
            <person name="Walter F."/>
            <person name="Albersmeier A."/>
            <person name="Kalinowski J."/>
            <person name="Ruckert C."/>
        </authorList>
    </citation>
    <scope>NUCLEOTIDE SEQUENCE</scope>
    <source>
        <strain evidence="2">JCM 30078</strain>
    </source>
</reference>
<accession>A0A917UZB4</accession>
<dbReference type="PANTHER" id="PTHR33121">
    <property type="entry name" value="CYCLIC DI-GMP PHOSPHODIESTERASE PDEF"/>
    <property type="match status" value="1"/>
</dbReference>
<dbReference type="Pfam" id="PF00563">
    <property type="entry name" value="EAL"/>
    <property type="match status" value="1"/>
</dbReference>
<dbReference type="GO" id="GO:0071111">
    <property type="term" value="F:cyclic-guanylate-specific phosphodiesterase activity"/>
    <property type="evidence" value="ECO:0007669"/>
    <property type="project" value="InterPro"/>
</dbReference>
<feature type="domain" description="EAL" evidence="1">
    <location>
        <begin position="7"/>
        <end position="254"/>
    </location>
</feature>
<dbReference type="PROSITE" id="PS50883">
    <property type="entry name" value="EAL"/>
    <property type="match status" value="1"/>
</dbReference>
<dbReference type="RefSeq" id="WP_229779436.1">
    <property type="nucleotide sequence ID" value="NZ_BMPO01000006.1"/>
</dbReference>
<dbReference type="CDD" id="cd01948">
    <property type="entry name" value="EAL"/>
    <property type="match status" value="1"/>
</dbReference>
<dbReference type="SUPFAM" id="SSF141868">
    <property type="entry name" value="EAL domain-like"/>
    <property type="match status" value="1"/>
</dbReference>